<dbReference type="EMBL" id="JACHMH010000001">
    <property type="protein sequence ID" value="MBB4681536.1"/>
    <property type="molecule type" value="Genomic_DNA"/>
</dbReference>
<organism evidence="7 8">
    <name type="scientific">Crossiella cryophila</name>
    <dbReference type="NCBI Taxonomy" id="43355"/>
    <lineage>
        <taxon>Bacteria</taxon>
        <taxon>Bacillati</taxon>
        <taxon>Actinomycetota</taxon>
        <taxon>Actinomycetes</taxon>
        <taxon>Pseudonocardiales</taxon>
        <taxon>Pseudonocardiaceae</taxon>
        <taxon>Crossiella</taxon>
    </lineage>
</organism>
<feature type="transmembrane region" description="Helical" evidence="5">
    <location>
        <begin position="138"/>
        <end position="156"/>
    </location>
</feature>
<evidence type="ECO:0000256" key="1">
    <source>
        <dbReference type="ARBA" id="ARBA00004141"/>
    </source>
</evidence>
<feature type="domain" description="Ferric oxidoreductase" evidence="6">
    <location>
        <begin position="25"/>
        <end position="147"/>
    </location>
</feature>
<sequence length="198" mass="21409">MPHHPVLQLVVSAQDDGVRAAAALSGWLAYGLMCLTLCWGVFTSAGWVRRATGRQVVRSGHLVLATVTLAFVCSHGLALLFLREERFGLVNLLFPVLAGAPLRHTLGALAFELMLLVAFSVGLRRLLGYRRWLWLHRLAYPAAALGVAHALLGAHSGGRFGLLWLAGVTLLVPVLTLAVLRFLPARVLVSARIIEEAP</sequence>
<keyword evidence="8" id="KW-1185">Reference proteome</keyword>
<accession>A0A7W7CHZ7</accession>
<proteinExistence type="predicted"/>
<evidence type="ECO:0000256" key="3">
    <source>
        <dbReference type="ARBA" id="ARBA00022989"/>
    </source>
</evidence>
<feature type="transmembrane region" description="Helical" evidence="5">
    <location>
        <begin position="162"/>
        <end position="183"/>
    </location>
</feature>
<evidence type="ECO:0000256" key="2">
    <source>
        <dbReference type="ARBA" id="ARBA00022692"/>
    </source>
</evidence>
<gene>
    <name evidence="7" type="ORF">HNR67_007654</name>
</gene>
<dbReference type="Pfam" id="PF01794">
    <property type="entry name" value="Ferric_reduct"/>
    <property type="match status" value="1"/>
</dbReference>
<keyword evidence="4 5" id="KW-0472">Membrane</keyword>
<name>A0A7W7CHZ7_9PSEU</name>
<keyword evidence="2 5" id="KW-0812">Transmembrane</keyword>
<dbReference type="Proteomes" id="UP000533598">
    <property type="component" value="Unassembled WGS sequence"/>
</dbReference>
<feature type="transmembrane region" description="Helical" evidence="5">
    <location>
        <begin position="27"/>
        <end position="48"/>
    </location>
</feature>
<evidence type="ECO:0000259" key="6">
    <source>
        <dbReference type="Pfam" id="PF01794"/>
    </source>
</evidence>
<comment type="subcellular location">
    <subcellularLocation>
        <location evidence="1">Membrane</location>
        <topology evidence="1">Multi-pass membrane protein</topology>
    </subcellularLocation>
</comment>
<dbReference type="AlphaFoldDB" id="A0A7W7CHZ7"/>
<keyword evidence="3 5" id="KW-1133">Transmembrane helix</keyword>
<protein>
    <submittedName>
        <fullName evidence="7">Sulfoxide reductase heme-binding subunit YedZ</fullName>
    </submittedName>
</protein>
<evidence type="ECO:0000313" key="8">
    <source>
        <dbReference type="Proteomes" id="UP000533598"/>
    </source>
</evidence>
<evidence type="ECO:0000256" key="5">
    <source>
        <dbReference type="SAM" id="Phobius"/>
    </source>
</evidence>
<dbReference type="InterPro" id="IPR013130">
    <property type="entry name" value="Fe3_Rdtase_TM_dom"/>
</dbReference>
<reference evidence="7 8" key="1">
    <citation type="submission" date="2020-08" db="EMBL/GenBank/DDBJ databases">
        <title>Sequencing the genomes of 1000 actinobacteria strains.</title>
        <authorList>
            <person name="Klenk H.-P."/>
        </authorList>
    </citation>
    <scope>NUCLEOTIDE SEQUENCE [LARGE SCALE GENOMIC DNA]</scope>
    <source>
        <strain evidence="7 8">DSM 44230</strain>
    </source>
</reference>
<feature type="transmembrane region" description="Helical" evidence="5">
    <location>
        <begin position="60"/>
        <end position="82"/>
    </location>
</feature>
<evidence type="ECO:0000313" key="7">
    <source>
        <dbReference type="EMBL" id="MBB4681536.1"/>
    </source>
</evidence>
<dbReference type="RefSeq" id="WP_185008184.1">
    <property type="nucleotide sequence ID" value="NZ_BAAAUI010000078.1"/>
</dbReference>
<feature type="transmembrane region" description="Helical" evidence="5">
    <location>
        <begin position="102"/>
        <end position="126"/>
    </location>
</feature>
<comment type="caution">
    <text evidence="7">The sequence shown here is derived from an EMBL/GenBank/DDBJ whole genome shotgun (WGS) entry which is preliminary data.</text>
</comment>
<evidence type="ECO:0000256" key="4">
    <source>
        <dbReference type="ARBA" id="ARBA00023136"/>
    </source>
</evidence>